<dbReference type="RefSeq" id="WP_188765271.1">
    <property type="nucleotide sequence ID" value="NZ_BMKK01000002.1"/>
</dbReference>
<dbReference type="InterPro" id="IPR014917">
    <property type="entry name" value="DUF1800"/>
</dbReference>
<accession>A0A916YL30</accession>
<proteinExistence type="predicted"/>
<dbReference type="AlphaFoldDB" id="A0A916YL30"/>
<evidence type="ECO:0008006" key="3">
    <source>
        <dbReference type="Google" id="ProtNLM"/>
    </source>
</evidence>
<reference evidence="1" key="2">
    <citation type="submission" date="2020-09" db="EMBL/GenBank/DDBJ databases">
        <authorList>
            <person name="Sun Q."/>
            <person name="Zhou Y."/>
        </authorList>
    </citation>
    <scope>NUCLEOTIDE SEQUENCE</scope>
    <source>
        <strain evidence="1">CGMCC 1.15958</strain>
    </source>
</reference>
<comment type="caution">
    <text evidence="1">The sequence shown here is derived from an EMBL/GenBank/DDBJ whole genome shotgun (WGS) entry which is preliminary data.</text>
</comment>
<protein>
    <recommendedName>
        <fullName evidence="3">DUF1800 domain-containing protein</fullName>
    </recommendedName>
</protein>
<dbReference type="EMBL" id="BMKK01000002">
    <property type="protein sequence ID" value="GGD50551.1"/>
    <property type="molecule type" value="Genomic_DNA"/>
</dbReference>
<reference evidence="1" key="1">
    <citation type="journal article" date="2014" name="Int. J. Syst. Evol. Microbiol.">
        <title>Complete genome sequence of Corynebacterium casei LMG S-19264T (=DSM 44701T), isolated from a smear-ripened cheese.</title>
        <authorList>
            <consortium name="US DOE Joint Genome Institute (JGI-PGF)"/>
            <person name="Walter F."/>
            <person name="Albersmeier A."/>
            <person name="Kalinowski J."/>
            <person name="Ruckert C."/>
        </authorList>
    </citation>
    <scope>NUCLEOTIDE SEQUENCE</scope>
    <source>
        <strain evidence="1">CGMCC 1.15958</strain>
    </source>
</reference>
<sequence length="538" mass="62211">MTQYYSPTAIQGGLDEYKGEWKVAQISHLLKRTMFGSSPDDIAYFQKKTVSQTIDELLITPANPEPPLNFYDTADYKDPQGIKFGETWVNAIYGDGTVNSKRRASYKYWWVMQMANQKRSIHEKMVLFWHNHFATEVNDVDDARFLYIHNTVLRKYALGNFKDFVRQITLDPAMLRYLNGRLNTKNAPDENYGRELQELFTVGKGSGSKYTEDDVKAAARVLTGFNINNDRMVYNFTINNHDTTDKKFSAFYNNTVIKGGTTQAGAEKELDDMLTMIFSVDEVSKFICRKFYQFFIYYDITPAVEKDIIEPLAKIFRDNKYEIKPVISALLKSQHFFDANVYGAMIKSPLDLVVGTLREFNVAFPSAKDFVQEYYNLFGEMMRQGQIMQQDIGDPPNVAGWPAYYQSPMFYEIWVNSDTYPKRNQYTDTFINTGFTKNTRKIQIDVVAFAKKMPTPNDPNKLISDSLDILYKIPVSSELVQQVKKDILLSGQSTDYYWTELWDAMISKPNDTNTLNMVTTRLRSLYKYLLALPEYQLG</sequence>
<dbReference type="Proteomes" id="UP000609064">
    <property type="component" value="Unassembled WGS sequence"/>
</dbReference>
<keyword evidence="2" id="KW-1185">Reference proteome</keyword>
<dbReference type="Pfam" id="PF08811">
    <property type="entry name" value="DUF1800"/>
    <property type="match status" value="1"/>
</dbReference>
<evidence type="ECO:0000313" key="2">
    <source>
        <dbReference type="Proteomes" id="UP000609064"/>
    </source>
</evidence>
<name>A0A916YL30_9BACT</name>
<organism evidence="1 2">
    <name type="scientific">Emticicia aquatilis</name>
    <dbReference type="NCBI Taxonomy" id="1537369"/>
    <lineage>
        <taxon>Bacteria</taxon>
        <taxon>Pseudomonadati</taxon>
        <taxon>Bacteroidota</taxon>
        <taxon>Cytophagia</taxon>
        <taxon>Cytophagales</taxon>
        <taxon>Leadbetterellaceae</taxon>
        <taxon>Emticicia</taxon>
    </lineage>
</organism>
<evidence type="ECO:0000313" key="1">
    <source>
        <dbReference type="EMBL" id="GGD50551.1"/>
    </source>
</evidence>
<gene>
    <name evidence="1" type="ORF">GCM10011514_13480</name>
</gene>